<accession>A0A1R2BY82</accession>
<gene>
    <name evidence="1" type="ORF">SteCoe_17697</name>
</gene>
<evidence type="ECO:0000313" key="2">
    <source>
        <dbReference type="Proteomes" id="UP000187209"/>
    </source>
</evidence>
<reference evidence="1 2" key="1">
    <citation type="submission" date="2016-11" db="EMBL/GenBank/DDBJ databases">
        <title>The macronuclear genome of Stentor coeruleus: a giant cell with tiny introns.</title>
        <authorList>
            <person name="Slabodnick M."/>
            <person name="Ruby J.G."/>
            <person name="Reiff S.B."/>
            <person name="Swart E.C."/>
            <person name="Gosai S."/>
            <person name="Prabakaran S."/>
            <person name="Witkowska E."/>
            <person name="Larue G.E."/>
            <person name="Fisher S."/>
            <person name="Freeman R.M."/>
            <person name="Gunawardena J."/>
            <person name="Chu W."/>
            <person name="Stover N.A."/>
            <person name="Gregory B.D."/>
            <person name="Nowacki M."/>
            <person name="Derisi J."/>
            <person name="Roy S.W."/>
            <person name="Marshall W.F."/>
            <person name="Sood P."/>
        </authorList>
    </citation>
    <scope>NUCLEOTIDE SEQUENCE [LARGE SCALE GENOMIC DNA]</scope>
    <source>
        <strain evidence="1">WM001</strain>
    </source>
</reference>
<dbReference type="EMBL" id="MPUH01000367">
    <property type="protein sequence ID" value="OMJ81756.1"/>
    <property type="molecule type" value="Genomic_DNA"/>
</dbReference>
<organism evidence="1 2">
    <name type="scientific">Stentor coeruleus</name>
    <dbReference type="NCBI Taxonomy" id="5963"/>
    <lineage>
        <taxon>Eukaryota</taxon>
        <taxon>Sar</taxon>
        <taxon>Alveolata</taxon>
        <taxon>Ciliophora</taxon>
        <taxon>Postciliodesmatophora</taxon>
        <taxon>Heterotrichea</taxon>
        <taxon>Heterotrichida</taxon>
        <taxon>Stentoridae</taxon>
        <taxon>Stentor</taxon>
    </lineage>
</organism>
<name>A0A1R2BY82_9CILI</name>
<protein>
    <submittedName>
        <fullName evidence="1">Uncharacterized protein</fullName>
    </submittedName>
</protein>
<proteinExistence type="predicted"/>
<comment type="caution">
    <text evidence="1">The sequence shown here is derived from an EMBL/GenBank/DDBJ whole genome shotgun (WGS) entry which is preliminary data.</text>
</comment>
<dbReference type="Proteomes" id="UP000187209">
    <property type="component" value="Unassembled WGS sequence"/>
</dbReference>
<keyword evidence="2" id="KW-1185">Reference proteome</keyword>
<evidence type="ECO:0000313" key="1">
    <source>
        <dbReference type="EMBL" id="OMJ81756.1"/>
    </source>
</evidence>
<dbReference type="AlphaFoldDB" id="A0A1R2BY82"/>
<sequence length="171" mass="20987">MLMLSYNRNFLPVKNRKVLKRKNKKSNEERVIEKNLRKRKFRCNEYYKNIVDHLYNIKYLNVPKKTEKMINYFKECNSAIDTINHIRQCFLRHRHKHFSTKFLLRENYVIPNRDIIVDTYNILKKEKMLKEGKEIVKEKYNKIEKKILRVLNGADVEASIYNCFNIEDIYY</sequence>